<feature type="region of interest" description="Disordered" evidence="1">
    <location>
        <begin position="515"/>
        <end position="681"/>
    </location>
</feature>
<feature type="compositionally biased region" description="Gly residues" evidence="1">
    <location>
        <begin position="553"/>
        <end position="564"/>
    </location>
</feature>
<feature type="compositionally biased region" description="Basic and acidic residues" evidence="1">
    <location>
        <begin position="663"/>
        <end position="677"/>
    </location>
</feature>
<keyword evidence="2" id="KW-0812">Transmembrane</keyword>
<evidence type="ECO:0000256" key="2">
    <source>
        <dbReference type="SAM" id="Phobius"/>
    </source>
</evidence>
<dbReference type="EMBL" id="KL446958">
    <property type="protein sequence ID" value="KEG00237.1"/>
    <property type="molecule type" value="Genomic_DNA"/>
</dbReference>
<dbReference type="NCBIfam" id="TIGR01590">
    <property type="entry name" value="yir-bir-cir_Pla"/>
    <property type="match status" value="1"/>
</dbReference>
<organism evidence="3 4">
    <name type="scientific">Plasmodium vinckei vinckei</name>
    <dbReference type="NCBI Taxonomy" id="54757"/>
    <lineage>
        <taxon>Eukaryota</taxon>
        <taxon>Sar</taxon>
        <taxon>Alveolata</taxon>
        <taxon>Apicomplexa</taxon>
        <taxon>Aconoidasida</taxon>
        <taxon>Haemosporida</taxon>
        <taxon>Plasmodiidae</taxon>
        <taxon>Plasmodium</taxon>
        <taxon>Plasmodium (Vinckeia)</taxon>
    </lineage>
</organism>
<dbReference type="Pfam" id="PF06022">
    <property type="entry name" value="Cir_Bir_Yir"/>
    <property type="match status" value="2"/>
</dbReference>
<feature type="compositionally biased region" description="Basic and acidic residues" evidence="1">
    <location>
        <begin position="566"/>
        <end position="578"/>
    </location>
</feature>
<evidence type="ECO:0008006" key="5">
    <source>
        <dbReference type="Google" id="ProtNLM"/>
    </source>
</evidence>
<name>A0A081I979_PLAVN</name>
<reference evidence="3 4" key="1">
    <citation type="submission" date="2013-02" db="EMBL/GenBank/DDBJ databases">
        <title>The Genome Sequence of Plasmodium vinckei vinckei.</title>
        <authorList>
            <consortium name="The Broad Institute Genome Sequencing Platform"/>
            <consortium name="The Broad Institute Genome Sequencing Center for Infectious Disease"/>
            <person name="Neafsey D."/>
            <person name="Cheeseman I."/>
            <person name="Volkman S."/>
            <person name="Adams J."/>
            <person name="Walker B."/>
            <person name="Young S.K."/>
            <person name="Zeng Q."/>
            <person name="Gargeya S."/>
            <person name="Fitzgerald M."/>
            <person name="Haas B."/>
            <person name="Abouelleil A."/>
            <person name="Alvarado L."/>
            <person name="Arachchi H.M."/>
            <person name="Berlin A.M."/>
            <person name="Chapman S.B."/>
            <person name="Dewar J."/>
            <person name="Goldberg J."/>
            <person name="Griggs A."/>
            <person name="Gujja S."/>
            <person name="Hansen M."/>
            <person name="Howarth C."/>
            <person name="Imamovic A."/>
            <person name="Larimer J."/>
            <person name="McCowan C."/>
            <person name="Murphy C."/>
            <person name="Neiman D."/>
            <person name="Pearson M."/>
            <person name="Priest M."/>
            <person name="Roberts A."/>
            <person name="Saif S."/>
            <person name="Shea T."/>
            <person name="Sisk P."/>
            <person name="Sykes S."/>
            <person name="Wortman J."/>
            <person name="Nusbaum C."/>
            <person name="Birren B."/>
        </authorList>
    </citation>
    <scope>NUCLEOTIDE SEQUENCE [LARGE SCALE GENOMIC DNA]</scope>
    <source>
        <strain evidence="4">vinckei</strain>
    </source>
</reference>
<dbReference type="Proteomes" id="UP000030681">
    <property type="component" value="Unassembled WGS sequence"/>
</dbReference>
<feature type="compositionally biased region" description="Polar residues" evidence="1">
    <location>
        <begin position="579"/>
        <end position="589"/>
    </location>
</feature>
<keyword evidence="2" id="KW-1133">Transmembrane helix</keyword>
<keyword evidence="2" id="KW-0472">Membrane</keyword>
<sequence>MSESIQKNKSKDDKGQLVANTKCKDLIHKYCNYGNHSGNGNCRDYLEMTSSSVIYLLKHLKDKYKLEYDKLAEYAILWLSYKLNKSKKNTFKNLNEFYTKYIEKNKCYNKKITDNDSMTYKEIIDTKKDLMDMNINEISKFNPLFHILFYLYYAIHDEYWDYTEYPKYAINFANKFEELSKNSNNIENSSYNKLLSTLSNDYDNLKNKCNYNKCTNFPSLPKIEPKKSLAQTLEQASEATSSSYSILDTEIPGLSTFSVIPVFLVVAYKCKLLLEADRYFKGKDVNTNEINKHPTIKGYCYNGGCKTNEDVINALAAYIIMSFKRSIKKDEYNNYDEYLLMWLSDKLFEIHNKSEDKDNEITLNQAYEKYLEEHKRIFNYWSHFDIIKDLKEANLKYMSEFYKLLNKICKTITDYEKNPEEITNHISNSTECSNQYISIYNDIPKCQSYLDLLNKLKGAYDDFRSSAIYKNSSNSNLATELKKLTKPDGKEMDGKKGFISYKFSDSKCKLQYDETKEDNITQTSQTKSSNDKIGNTESSGSKEKNLNSVSEGSNGGSGDSGNGKGDTNKEPENSKSQHSDNSIMQGNSLEQHEDLSTPDDSVDVVDNLTKDKESTDNTMEQVQRNDAPESNLKEIPQEPQLEIEESLSTTPSEEPSGNQDSDQNDKGSEKTGEDPGNKVKGNGITKIDDIFIFKGFKKIGIPIIVIIISITLAIMYKVNKRKL</sequence>
<evidence type="ECO:0000313" key="3">
    <source>
        <dbReference type="EMBL" id="KEG00237.1"/>
    </source>
</evidence>
<protein>
    <recommendedName>
        <fullName evidence="5">PIR protein CIR protein</fullName>
    </recommendedName>
</protein>
<evidence type="ECO:0000313" key="4">
    <source>
        <dbReference type="Proteomes" id="UP000030681"/>
    </source>
</evidence>
<gene>
    <name evidence="3" type="ORF">YYE_04905</name>
</gene>
<accession>A0A081I979</accession>
<proteinExistence type="predicted"/>
<dbReference type="AlphaFoldDB" id="A0A081I979"/>
<feature type="compositionally biased region" description="Low complexity" evidence="1">
    <location>
        <begin position="646"/>
        <end position="656"/>
    </location>
</feature>
<dbReference type="InterPro" id="IPR006477">
    <property type="entry name" value="Yir_bir_cir"/>
</dbReference>
<feature type="transmembrane region" description="Helical" evidence="2">
    <location>
        <begin position="699"/>
        <end position="718"/>
    </location>
</feature>
<evidence type="ECO:0000256" key="1">
    <source>
        <dbReference type="SAM" id="MobiDB-lite"/>
    </source>
</evidence>
<feature type="compositionally biased region" description="Polar residues" evidence="1">
    <location>
        <begin position="520"/>
        <end position="539"/>
    </location>
</feature>